<keyword evidence="3" id="KW-0813">Transport</keyword>
<feature type="transmembrane region" description="Helical" evidence="8">
    <location>
        <begin position="353"/>
        <end position="374"/>
    </location>
</feature>
<dbReference type="InterPro" id="IPR011701">
    <property type="entry name" value="MFS"/>
</dbReference>
<dbReference type="InterPro" id="IPR020846">
    <property type="entry name" value="MFS_dom"/>
</dbReference>
<keyword evidence="4" id="KW-1003">Cell membrane</keyword>
<dbReference type="Pfam" id="PF07690">
    <property type="entry name" value="MFS_1"/>
    <property type="match status" value="1"/>
</dbReference>
<evidence type="ECO:0000256" key="5">
    <source>
        <dbReference type="ARBA" id="ARBA00022692"/>
    </source>
</evidence>
<feature type="transmembrane region" description="Helical" evidence="8">
    <location>
        <begin position="59"/>
        <end position="80"/>
    </location>
</feature>
<sequence>MHSTLEARRRRALDVAAGLPRPFWVLWAGMLVNRAGSFVVPFLAIYLTQARGLSAAQAGVVAALYGAGAAVASPLGGYLADHAGRRRTLIGALTCGGLGMIALGFARDIAVIAPACFVVAMVGESYRPAMQAAVADLVPPAERPRAFGLVYWVINLGYSIGLTLGGALASASFTLLFVGDGLTSMAFAFLVWRAVPETRPAHNDAGPHPRPAGLVRGFMAPYRDRPFALFVLLSLLVLLVFMQHFTPLPLDMAAHGIPRATLGVVLALNGVLIVLVQPFAGPLLSRINRSYAIAAGAALVGLGFGVNALARGAPLFALGVVVWSLGEIAVLPIANAVVADVALPEMRGRYQGAYGLTFGLASFAAPLIGTTVLQHWGAPALWGGCLVLGLLVAAGHLALAPALTRLREERAGAR</sequence>
<evidence type="ECO:0000256" key="7">
    <source>
        <dbReference type="ARBA" id="ARBA00023136"/>
    </source>
</evidence>
<feature type="transmembrane region" description="Helical" evidence="8">
    <location>
        <begin position="24"/>
        <end position="47"/>
    </location>
</feature>
<dbReference type="EMBL" id="VBOS01000105">
    <property type="protein sequence ID" value="TMQ57795.1"/>
    <property type="molecule type" value="Genomic_DNA"/>
</dbReference>
<organism evidence="10 11">
    <name type="scientific">Eiseniibacteriota bacterium</name>
    <dbReference type="NCBI Taxonomy" id="2212470"/>
    <lineage>
        <taxon>Bacteria</taxon>
        <taxon>Candidatus Eiseniibacteriota</taxon>
    </lineage>
</organism>
<evidence type="ECO:0000259" key="9">
    <source>
        <dbReference type="PROSITE" id="PS50850"/>
    </source>
</evidence>
<dbReference type="PANTHER" id="PTHR23517:SF2">
    <property type="entry name" value="MULTIDRUG RESISTANCE PROTEIN MDTH"/>
    <property type="match status" value="1"/>
</dbReference>
<comment type="caution">
    <text evidence="10">The sequence shown here is derived from an EMBL/GenBank/DDBJ whole genome shotgun (WGS) entry which is preliminary data.</text>
</comment>
<reference evidence="10 11" key="1">
    <citation type="journal article" date="2019" name="Nat. Microbiol.">
        <title>Mediterranean grassland soil C-N compound turnover is dependent on rainfall and depth, and is mediated by genomically divergent microorganisms.</title>
        <authorList>
            <person name="Diamond S."/>
            <person name="Andeer P.F."/>
            <person name="Li Z."/>
            <person name="Crits-Christoph A."/>
            <person name="Burstein D."/>
            <person name="Anantharaman K."/>
            <person name="Lane K.R."/>
            <person name="Thomas B.C."/>
            <person name="Pan C."/>
            <person name="Northen T.R."/>
            <person name="Banfield J.F."/>
        </authorList>
    </citation>
    <scope>NUCLEOTIDE SEQUENCE [LARGE SCALE GENOMIC DNA]</scope>
    <source>
        <strain evidence="10">WS_2</strain>
    </source>
</reference>
<evidence type="ECO:0000256" key="1">
    <source>
        <dbReference type="ARBA" id="ARBA00004651"/>
    </source>
</evidence>
<feature type="transmembrane region" description="Helical" evidence="8">
    <location>
        <begin position="226"/>
        <end position="245"/>
    </location>
</feature>
<feature type="transmembrane region" description="Helical" evidence="8">
    <location>
        <begin position="316"/>
        <end position="341"/>
    </location>
</feature>
<dbReference type="CDD" id="cd17329">
    <property type="entry name" value="MFS_MdtH_MDR_like"/>
    <property type="match status" value="1"/>
</dbReference>
<feature type="transmembrane region" description="Helical" evidence="8">
    <location>
        <begin position="149"/>
        <end position="169"/>
    </location>
</feature>
<dbReference type="AlphaFoldDB" id="A0A538T2C6"/>
<gene>
    <name evidence="10" type="ORF">E6K72_03315</name>
</gene>
<evidence type="ECO:0000256" key="6">
    <source>
        <dbReference type="ARBA" id="ARBA00022989"/>
    </source>
</evidence>
<dbReference type="GO" id="GO:0005886">
    <property type="term" value="C:plasma membrane"/>
    <property type="evidence" value="ECO:0007669"/>
    <property type="project" value="UniProtKB-SubCell"/>
</dbReference>
<protein>
    <submittedName>
        <fullName evidence="10">MFS transporter</fullName>
    </submittedName>
</protein>
<name>A0A538T2C6_UNCEI</name>
<evidence type="ECO:0000313" key="11">
    <source>
        <dbReference type="Proteomes" id="UP000317716"/>
    </source>
</evidence>
<accession>A0A538T2C6</accession>
<dbReference type="InterPro" id="IPR036259">
    <property type="entry name" value="MFS_trans_sf"/>
</dbReference>
<evidence type="ECO:0000256" key="2">
    <source>
        <dbReference type="ARBA" id="ARBA00007520"/>
    </source>
</evidence>
<evidence type="ECO:0000313" key="10">
    <source>
        <dbReference type="EMBL" id="TMQ57795.1"/>
    </source>
</evidence>
<dbReference type="PROSITE" id="PS50850">
    <property type="entry name" value="MFS"/>
    <property type="match status" value="1"/>
</dbReference>
<feature type="transmembrane region" description="Helical" evidence="8">
    <location>
        <begin position="100"/>
        <end position="122"/>
    </location>
</feature>
<dbReference type="InterPro" id="IPR001958">
    <property type="entry name" value="Tet-R_TetA/multi-R_MdtG-like"/>
</dbReference>
<dbReference type="SUPFAM" id="SSF103473">
    <property type="entry name" value="MFS general substrate transporter"/>
    <property type="match status" value="1"/>
</dbReference>
<dbReference type="PRINTS" id="PR01035">
    <property type="entry name" value="TCRTETA"/>
</dbReference>
<evidence type="ECO:0000256" key="3">
    <source>
        <dbReference type="ARBA" id="ARBA00022448"/>
    </source>
</evidence>
<feature type="domain" description="Major facilitator superfamily (MFS) profile" evidence="9">
    <location>
        <begin position="22"/>
        <end position="407"/>
    </location>
</feature>
<keyword evidence="5 8" id="KW-0812">Transmembrane</keyword>
<proteinExistence type="inferred from homology"/>
<dbReference type="InterPro" id="IPR050171">
    <property type="entry name" value="MFS_Transporters"/>
</dbReference>
<comment type="similarity">
    <text evidence="2">Belongs to the major facilitator superfamily. TCR/Tet family.</text>
</comment>
<evidence type="ECO:0000256" key="4">
    <source>
        <dbReference type="ARBA" id="ARBA00022475"/>
    </source>
</evidence>
<feature type="transmembrane region" description="Helical" evidence="8">
    <location>
        <begin position="291"/>
        <end position="310"/>
    </location>
</feature>
<feature type="transmembrane region" description="Helical" evidence="8">
    <location>
        <begin position="175"/>
        <end position="195"/>
    </location>
</feature>
<dbReference type="InterPro" id="IPR005829">
    <property type="entry name" value="Sugar_transporter_CS"/>
</dbReference>
<dbReference type="GO" id="GO:0022857">
    <property type="term" value="F:transmembrane transporter activity"/>
    <property type="evidence" value="ECO:0007669"/>
    <property type="project" value="InterPro"/>
</dbReference>
<feature type="transmembrane region" description="Helical" evidence="8">
    <location>
        <begin position="257"/>
        <end position="279"/>
    </location>
</feature>
<keyword evidence="7 8" id="KW-0472">Membrane</keyword>
<dbReference type="PANTHER" id="PTHR23517">
    <property type="entry name" value="RESISTANCE PROTEIN MDTM, PUTATIVE-RELATED-RELATED"/>
    <property type="match status" value="1"/>
</dbReference>
<dbReference type="Gene3D" id="1.20.1250.20">
    <property type="entry name" value="MFS general substrate transporter like domains"/>
    <property type="match status" value="2"/>
</dbReference>
<dbReference type="PROSITE" id="PS00216">
    <property type="entry name" value="SUGAR_TRANSPORT_1"/>
    <property type="match status" value="1"/>
</dbReference>
<dbReference type="Proteomes" id="UP000317716">
    <property type="component" value="Unassembled WGS sequence"/>
</dbReference>
<feature type="transmembrane region" description="Helical" evidence="8">
    <location>
        <begin position="380"/>
        <end position="404"/>
    </location>
</feature>
<keyword evidence="6 8" id="KW-1133">Transmembrane helix</keyword>
<evidence type="ECO:0000256" key="8">
    <source>
        <dbReference type="SAM" id="Phobius"/>
    </source>
</evidence>
<comment type="subcellular location">
    <subcellularLocation>
        <location evidence="1">Cell membrane</location>
        <topology evidence="1">Multi-pass membrane protein</topology>
    </subcellularLocation>
</comment>